<dbReference type="PANTHER" id="PTHR35024:SF4">
    <property type="entry name" value="POLYMER-FORMING CYTOSKELETAL PROTEIN"/>
    <property type="match status" value="1"/>
</dbReference>
<accession>A0ABU8FNL8</accession>
<protein>
    <submittedName>
        <fullName evidence="2">Polymer-forming cytoskeletal protein</fullName>
    </submittedName>
</protein>
<keyword evidence="3" id="KW-1185">Reference proteome</keyword>
<comment type="caution">
    <text evidence="2">The sequence shown here is derived from an EMBL/GenBank/DDBJ whole genome shotgun (WGS) entry which is preliminary data.</text>
</comment>
<evidence type="ECO:0000313" key="2">
    <source>
        <dbReference type="EMBL" id="MEI4804285.1"/>
    </source>
</evidence>
<name>A0ABU8FNL8_9BACI</name>
<dbReference type="RefSeq" id="WP_336474485.1">
    <property type="nucleotide sequence ID" value="NZ_JBAWSX010000024.1"/>
</dbReference>
<organism evidence="2 3">
    <name type="scientific">Bacillus bruguierae</name>
    <dbReference type="NCBI Taxonomy" id="3127667"/>
    <lineage>
        <taxon>Bacteria</taxon>
        <taxon>Bacillati</taxon>
        <taxon>Bacillota</taxon>
        <taxon>Bacilli</taxon>
        <taxon>Bacillales</taxon>
        <taxon>Bacillaceae</taxon>
        <taxon>Bacillus</taxon>
    </lineage>
</organism>
<dbReference type="InterPro" id="IPR007607">
    <property type="entry name" value="BacA/B"/>
</dbReference>
<dbReference type="Pfam" id="PF04519">
    <property type="entry name" value="Bactofilin"/>
    <property type="match status" value="1"/>
</dbReference>
<gene>
    <name evidence="2" type="ORF">WAZ07_24385</name>
</gene>
<proteinExistence type="inferred from homology"/>
<sequence length="236" mass="25361">MKTDDLLINGHGMSNGGQFRNVQLNGRGTVNGDLECVDFECNGSGHVNGDIKAETVKISGSGKINGKIDAMQMSIEGSGSIQQDAVVKKIKISGKGTVGGNVSGEDMNIRGKAIIDGNCEVDTFNSEGQFIVGGLLSADDIFIDMHGECKAKEIGGQTINIKYKKSALSWLFETMFTPRMETELIEGDNIIVEYTNTNTIRGNNVTVGPNCEINLIEYTGVCTIDKNANVKESRKI</sequence>
<dbReference type="EMBL" id="JBAWSX010000024">
    <property type="protein sequence ID" value="MEI4804285.1"/>
    <property type="molecule type" value="Genomic_DNA"/>
</dbReference>
<dbReference type="PANTHER" id="PTHR35024">
    <property type="entry name" value="HYPOTHETICAL CYTOSOLIC PROTEIN"/>
    <property type="match status" value="1"/>
</dbReference>
<evidence type="ECO:0000256" key="1">
    <source>
        <dbReference type="ARBA" id="ARBA00044755"/>
    </source>
</evidence>
<dbReference type="Proteomes" id="UP001372526">
    <property type="component" value="Unassembled WGS sequence"/>
</dbReference>
<comment type="similarity">
    <text evidence="1">Belongs to the bactofilin family.</text>
</comment>
<evidence type="ECO:0000313" key="3">
    <source>
        <dbReference type="Proteomes" id="UP001372526"/>
    </source>
</evidence>
<reference evidence="2 3" key="1">
    <citation type="submission" date="2024-01" db="EMBL/GenBank/DDBJ databases">
        <title>Seven novel Bacillus-like species.</title>
        <authorList>
            <person name="Liu G."/>
        </authorList>
    </citation>
    <scope>NUCLEOTIDE SEQUENCE [LARGE SCALE GENOMIC DNA]</scope>
    <source>
        <strain evidence="2 3">FJAT-51639</strain>
    </source>
</reference>